<sequence length="292" mass="30743">MRLRLIAYAVDGSPRLFATTDEGILDLGEGGLTTVLPRGLDDLPSVLAAASQALPRGGPPAGAILLAPISSPSKMLFVGLNYRDHLQELPLSVQLGFSTTEPAVFSKLPSAIIGPGAAIVIPSEVESTVDYEGELAIVIGRRGRHLTKENALNHVLGYTVANDVSDRGLQFDGVGQLTIGKGLDTFCPLGPALVLKDEIPDPTGLRIRTTVNGVIRQESNTENMTFSVVDILVFITKFITLEVGDIVSTGTPGGVGFIKNPPEFLRPGDEVVVEVEMIGQLSNPVVSAGAIK</sequence>
<dbReference type="InterPro" id="IPR051121">
    <property type="entry name" value="FAH"/>
</dbReference>
<dbReference type="Pfam" id="PF01557">
    <property type="entry name" value="FAA_hydrolase"/>
    <property type="match status" value="1"/>
</dbReference>
<dbReference type="EMBL" id="CAFABK010000002">
    <property type="protein sequence ID" value="CAB4819812.1"/>
    <property type="molecule type" value="Genomic_DNA"/>
</dbReference>
<gene>
    <name evidence="4" type="ORF">UFOPK3204_00080</name>
</gene>
<dbReference type="InterPro" id="IPR036663">
    <property type="entry name" value="Fumarylacetoacetase_C_sf"/>
</dbReference>
<protein>
    <submittedName>
        <fullName evidence="4">Unannotated protein</fullName>
    </submittedName>
</protein>
<comment type="similarity">
    <text evidence="1">Belongs to the FAH family.</text>
</comment>
<evidence type="ECO:0000313" key="4">
    <source>
        <dbReference type="EMBL" id="CAB4819812.1"/>
    </source>
</evidence>
<proteinExistence type="inferred from homology"/>
<dbReference type="GO" id="GO:0019752">
    <property type="term" value="P:carboxylic acid metabolic process"/>
    <property type="evidence" value="ECO:0007669"/>
    <property type="project" value="UniProtKB-ARBA"/>
</dbReference>
<name>A0A6J6ZDX0_9ZZZZ</name>
<keyword evidence="2" id="KW-0479">Metal-binding</keyword>
<dbReference type="PANTHER" id="PTHR42796">
    <property type="entry name" value="FUMARYLACETOACETATE HYDROLASE DOMAIN-CONTAINING PROTEIN 2A-RELATED"/>
    <property type="match status" value="1"/>
</dbReference>
<dbReference type="InterPro" id="IPR011234">
    <property type="entry name" value="Fumarylacetoacetase-like_C"/>
</dbReference>
<evidence type="ECO:0000256" key="2">
    <source>
        <dbReference type="ARBA" id="ARBA00022723"/>
    </source>
</evidence>
<organism evidence="4">
    <name type="scientific">freshwater metagenome</name>
    <dbReference type="NCBI Taxonomy" id="449393"/>
    <lineage>
        <taxon>unclassified sequences</taxon>
        <taxon>metagenomes</taxon>
        <taxon>ecological metagenomes</taxon>
    </lineage>
</organism>
<dbReference type="PANTHER" id="PTHR42796:SF4">
    <property type="entry name" value="FUMARYLACETOACETATE HYDROLASE DOMAIN-CONTAINING PROTEIN 2A"/>
    <property type="match status" value="1"/>
</dbReference>
<dbReference type="Gene3D" id="3.90.850.10">
    <property type="entry name" value="Fumarylacetoacetase-like, C-terminal domain"/>
    <property type="match status" value="1"/>
</dbReference>
<dbReference type="GO" id="GO:0016853">
    <property type="term" value="F:isomerase activity"/>
    <property type="evidence" value="ECO:0007669"/>
    <property type="project" value="UniProtKB-ARBA"/>
</dbReference>
<reference evidence="4" key="1">
    <citation type="submission" date="2020-05" db="EMBL/GenBank/DDBJ databases">
        <authorList>
            <person name="Chiriac C."/>
            <person name="Salcher M."/>
            <person name="Ghai R."/>
            <person name="Kavagutti S V."/>
        </authorList>
    </citation>
    <scope>NUCLEOTIDE SEQUENCE</scope>
</reference>
<dbReference type="SUPFAM" id="SSF56529">
    <property type="entry name" value="FAH"/>
    <property type="match status" value="1"/>
</dbReference>
<accession>A0A6J6ZDX0</accession>
<dbReference type="AlphaFoldDB" id="A0A6J6ZDX0"/>
<evidence type="ECO:0000256" key="1">
    <source>
        <dbReference type="ARBA" id="ARBA00010211"/>
    </source>
</evidence>
<evidence type="ECO:0000259" key="3">
    <source>
        <dbReference type="Pfam" id="PF01557"/>
    </source>
</evidence>
<feature type="domain" description="Fumarylacetoacetase-like C-terminal" evidence="3">
    <location>
        <begin position="76"/>
        <end position="286"/>
    </location>
</feature>
<dbReference type="GO" id="GO:0046872">
    <property type="term" value="F:metal ion binding"/>
    <property type="evidence" value="ECO:0007669"/>
    <property type="project" value="UniProtKB-KW"/>
</dbReference>
<dbReference type="FunFam" id="3.90.850.10:FF:000002">
    <property type="entry name" value="2-hydroxyhepta-2,4-diene-1,7-dioate isomerase"/>
    <property type="match status" value="1"/>
</dbReference>